<dbReference type="InterPro" id="IPR048422">
    <property type="entry name" value="NOA1/YqeH-like_C"/>
</dbReference>
<dbReference type="InterPro" id="IPR006073">
    <property type="entry name" value="GTP-bd"/>
</dbReference>
<dbReference type="SUPFAM" id="SSF52540">
    <property type="entry name" value="P-loop containing nucleoside triphosphate hydrolases"/>
    <property type="match status" value="1"/>
</dbReference>
<sequence>MFQSHKRNVIVCFQGLRVALNSRKNIQYKENVLGITVRTLRSSEVWPSTGINTSSNIVSRTARKNKNVTGFLSKENNKCDGFNEREVKENVNYILEEMKNMSRAFHLLYENKHFEFDRKAVHKIKRTEGEKIHISDSVLAESPVSLLGDGRRSRIRYQRYRLKMLRKKMQCKESIEDNLEEQIENNIPVVVKLMMKTPHYSKYMLEKHPDLAESHACVTKERQRHMESEGECIIQYPFAQRSETSITHASVVKNKDHFFESNSNSTYQENCKDSEFKNRHNSHLLNNLYQNENYENPSVIKDTRIIREEILKSDYGTPDPSFPVSKVPCGGCGALLHCKDTGIPGYIPAEKFKKYSEIQLRAELCQRCLYLQHFNVVLNVSVNPDEYPRLMSEIKNKFALVVLIVDLTDFPCSIWPGIIDILGPKRPIFVVGNKVDLLPCDDAGYLDRVKRVLQETLKKTGVDRGKNIKHVCLVSARTGYGIEELITKLQNVWSFKGDVYLVGCTNVGKSTIFNALLQSDYCKIRAVDLVQRATTSVWPGTTLNLLKFPILRPSGWRLYYRTMRLIEDKRKASEETRLRKSLYQMTQNPKHATLLGHIGMTFRKEHSEQSRKIPSARTVFNPDDPEFAKGRFCYDTPGAIYKDQILDLLTTEELLKTLPREIIIPRTFQLRPLQTLFIAGLARIDLIKVSPHILVTVFASNHLPIHMVYTEEAKIFYTLNLGTSLLGVPSGDTKRLKDFPDLEPKNIELRGTGWQASCADIVLSSAGWIAITLEHDQMCHLKIYTPGGRGCFIRQPALLPYALKLKGKKIRGTPAFENKKASIVGK</sequence>
<dbReference type="InterPro" id="IPR052807">
    <property type="entry name" value="Mito_transl_resp_regulator"/>
</dbReference>
<evidence type="ECO:0000259" key="1">
    <source>
        <dbReference type="Pfam" id="PF01926"/>
    </source>
</evidence>
<evidence type="ECO:0000313" key="3">
    <source>
        <dbReference type="Proteomes" id="UP000694941"/>
    </source>
</evidence>
<organism evidence="3 4">
    <name type="scientific">Limulus polyphemus</name>
    <name type="common">Atlantic horseshoe crab</name>
    <dbReference type="NCBI Taxonomy" id="6850"/>
    <lineage>
        <taxon>Eukaryota</taxon>
        <taxon>Metazoa</taxon>
        <taxon>Ecdysozoa</taxon>
        <taxon>Arthropoda</taxon>
        <taxon>Chelicerata</taxon>
        <taxon>Merostomata</taxon>
        <taxon>Xiphosura</taxon>
        <taxon>Limulidae</taxon>
        <taxon>Limulus</taxon>
    </lineage>
</organism>
<dbReference type="Pfam" id="PF21516">
    <property type="entry name" value="YqeH-like_C"/>
    <property type="match status" value="1"/>
</dbReference>
<dbReference type="Proteomes" id="UP000694941">
    <property type="component" value="Unplaced"/>
</dbReference>
<dbReference type="CDD" id="cd01855">
    <property type="entry name" value="YqeH"/>
    <property type="match status" value="1"/>
</dbReference>
<name>A0ABM1BN00_LIMPO</name>
<gene>
    <name evidence="4" type="primary">LOC106469310</name>
</gene>
<dbReference type="Pfam" id="PF01926">
    <property type="entry name" value="MMR_HSR1"/>
    <property type="match status" value="1"/>
</dbReference>
<proteinExistence type="predicted"/>
<evidence type="ECO:0000259" key="2">
    <source>
        <dbReference type="Pfam" id="PF21516"/>
    </source>
</evidence>
<evidence type="ECO:0000313" key="4">
    <source>
        <dbReference type="RefSeq" id="XP_013785254.1"/>
    </source>
</evidence>
<feature type="domain" description="G" evidence="1">
    <location>
        <begin position="499"/>
        <end position="548"/>
    </location>
</feature>
<protein>
    <submittedName>
        <fullName evidence="4">Nitric oxide-associated protein 1-like</fullName>
    </submittedName>
</protein>
<keyword evidence="3" id="KW-1185">Reference proteome</keyword>
<dbReference type="RefSeq" id="XP_013785254.1">
    <property type="nucleotide sequence ID" value="XM_013929800.2"/>
</dbReference>
<dbReference type="InterPro" id="IPR027417">
    <property type="entry name" value="P-loop_NTPase"/>
</dbReference>
<feature type="domain" description="NOA1/YqeH-like C-terminal" evidence="2">
    <location>
        <begin position="695"/>
        <end position="795"/>
    </location>
</feature>
<reference evidence="4" key="1">
    <citation type="submission" date="2025-08" db="UniProtKB">
        <authorList>
            <consortium name="RefSeq"/>
        </authorList>
    </citation>
    <scope>IDENTIFICATION</scope>
    <source>
        <tissue evidence="4">Muscle</tissue>
    </source>
</reference>
<accession>A0ABM1BN00</accession>
<dbReference type="GeneID" id="106469310"/>
<dbReference type="Gene3D" id="3.40.50.300">
    <property type="entry name" value="P-loop containing nucleotide triphosphate hydrolases"/>
    <property type="match status" value="1"/>
</dbReference>
<dbReference type="PANTHER" id="PTHR46406:SF1">
    <property type="entry name" value="NITRIC OXIDE-ASSOCIATED PROTEIN 1"/>
    <property type="match status" value="1"/>
</dbReference>
<dbReference type="PANTHER" id="PTHR46406">
    <property type="entry name" value="NITRIC OXIDE-ASSOCIATED PROTEIN 1"/>
    <property type="match status" value="1"/>
</dbReference>